<feature type="compositionally biased region" description="Basic and acidic residues" evidence="1">
    <location>
        <begin position="303"/>
        <end position="313"/>
    </location>
</feature>
<reference evidence="2" key="1">
    <citation type="submission" date="2021-03" db="EMBL/GenBank/DDBJ databases">
        <title>Comparative genomics and phylogenomic investigation of the class Geoglossomycetes provide insights into ecological specialization and systematics.</title>
        <authorList>
            <person name="Melie T."/>
            <person name="Pirro S."/>
            <person name="Miller A.N."/>
            <person name="Quandt A."/>
        </authorList>
    </citation>
    <scope>NUCLEOTIDE SEQUENCE</scope>
    <source>
        <strain evidence="2">GBOQ0MN5Z8</strain>
    </source>
</reference>
<sequence>MLTHNTDPYPNSGGTLNSIMAAELQQRLDYLIHDLKAYEGFNHRGKGLRNAVKTQLNWWAKTQQDMNTIRVPYLFEDLWKAARARNHQQYIAQATGQDWRQFLVLESGDRHLRIEDKRGHLLAYSQQKYVKEPRLTSDHYRDLPFSQQWLDANQGLFQHLSDVLRLLEPEMFVRYTSIKPFLPEGIQPACGAWYACALNQGMTTDGEAHFDHSDYYCGLNAVTGWGDYTGAKLILWQLGLAIENTPRDAILFLGRILTHNSVDIQGGTRSMVDAFVHQAPLIWKDRQHKELTGYGRKGKSGKARKEGKGKEKAAYDIAVEDAENAESAMDAEDPGTDEELGVMYTLRLGEAEEDSD</sequence>
<organism evidence="2 3">
    <name type="scientific">Glutinoglossum americanum</name>
    <dbReference type="NCBI Taxonomy" id="1670608"/>
    <lineage>
        <taxon>Eukaryota</taxon>
        <taxon>Fungi</taxon>
        <taxon>Dikarya</taxon>
        <taxon>Ascomycota</taxon>
        <taxon>Pezizomycotina</taxon>
        <taxon>Geoglossomycetes</taxon>
        <taxon>Geoglossales</taxon>
        <taxon>Geoglossaceae</taxon>
        <taxon>Glutinoglossum</taxon>
    </lineage>
</organism>
<dbReference type="OrthoDB" id="5414467at2759"/>
<name>A0A9P8I640_9PEZI</name>
<evidence type="ECO:0000313" key="3">
    <source>
        <dbReference type="Proteomes" id="UP000698800"/>
    </source>
</evidence>
<evidence type="ECO:0000256" key="1">
    <source>
        <dbReference type="SAM" id="MobiDB-lite"/>
    </source>
</evidence>
<dbReference type="Gene3D" id="3.60.130.30">
    <property type="match status" value="1"/>
</dbReference>
<proteinExistence type="predicted"/>
<dbReference type="AlphaFoldDB" id="A0A9P8I640"/>
<dbReference type="Proteomes" id="UP000698800">
    <property type="component" value="Unassembled WGS sequence"/>
</dbReference>
<keyword evidence="3" id="KW-1185">Reference proteome</keyword>
<gene>
    <name evidence="2" type="ORF">FGG08_003937</name>
</gene>
<protein>
    <submittedName>
        <fullName evidence="2">Uncharacterized protein</fullName>
    </submittedName>
</protein>
<dbReference type="EMBL" id="JAGHQL010000074">
    <property type="protein sequence ID" value="KAH0541589.1"/>
    <property type="molecule type" value="Genomic_DNA"/>
</dbReference>
<accession>A0A9P8I640</accession>
<feature type="region of interest" description="Disordered" evidence="1">
    <location>
        <begin position="293"/>
        <end position="313"/>
    </location>
</feature>
<comment type="caution">
    <text evidence="2">The sequence shown here is derived from an EMBL/GenBank/DDBJ whole genome shotgun (WGS) entry which is preliminary data.</text>
</comment>
<evidence type="ECO:0000313" key="2">
    <source>
        <dbReference type="EMBL" id="KAH0541589.1"/>
    </source>
</evidence>